<comment type="caution">
    <text evidence="3">The sequence shown here is derived from an EMBL/GenBank/DDBJ whole genome shotgun (WGS) entry which is preliminary data.</text>
</comment>
<dbReference type="GO" id="GO:0001181">
    <property type="term" value="F:RNA polymerase I general transcription initiation factor activity"/>
    <property type="evidence" value="ECO:0007669"/>
    <property type="project" value="InterPro"/>
</dbReference>
<dbReference type="InterPro" id="IPR007991">
    <property type="entry name" value="RNA_pol_I_trans_ini_fac_RRN3"/>
</dbReference>
<dbReference type="EMBL" id="JARK01000204">
    <property type="protein sequence ID" value="EYC40626.1"/>
    <property type="molecule type" value="Genomic_DNA"/>
</dbReference>
<keyword evidence="4" id="KW-1185">Reference proteome</keyword>
<name>A0A016WM18_9BILA</name>
<evidence type="ECO:0000256" key="1">
    <source>
        <dbReference type="ARBA" id="ARBA00010098"/>
    </source>
</evidence>
<dbReference type="GO" id="GO:0005634">
    <property type="term" value="C:nucleus"/>
    <property type="evidence" value="ECO:0007669"/>
    <property type="project" value="TreeGrafter"/>
</dbReference>
<dbReference type="GO" id="GO:0001042">
    <property type="term" value="F:RNA polymerase I core binding"/>
    <property type="evidence" value="ECO:0007669"/>
    <property type="project" value="TreeGrafter"/>
</dbReference>
<reference evidence="4" key="1">
    <citation type="journal article" date="2015" name="Nat. Genet.">
        <title>The genome and transcriptome of the zoonotic hookworm Ancylostoma ceylanicum identify infection-specific gene families.</title>
        <authorList>
            <person name="Schwarz E.M."/>
            <person name="Hu Y."/>
            <person name="Antoshechkin I."/>
            <person name="Miller M.M."/>
            <person name="Sternberg P.W."/>
            <person name="Aroian R.V."/>
        </authorList>
    </citation>
    <scope>NUCLEOTIDE SEQUENCE</scope>
    <source>
        <strain evidence="4">HY135</strain>
    </source>
</reference>
<gene>
    <name evidence="3" type="primary">Acey_s0604.g558</name>
    <name evidence="3" type="synonym">Acey-C36E8.1</name>
    <name evidence="3" type="ORF">Y032_0604g558</name>
</gene>
<sequence>MTSNTDVTKQECSSGEQSSQMVNEVADAQSKRVITGREIVSQYLKGDAVALVTYRKICNALEILPNWEPEAKIQFLEQFLSMSDILDYRCADLVSCLSMVNEVADAQSKRVITGREIVSQYLKGDAVALVTYRKICNALEILPNWEPEAKIQFLEQFLSMSDILDYRCADLVSCLSRLSWQTIPDQIKDRFLNMLCDIAIRQVCHTEVIYTAAVNNFIPVVKEDEESGKVSPAFSVEEQDKIYSSAHRIVAHILRCFPMSSKVLLRALRVGVPHISHDSHRFIGYVRNLIQCLEYVGKLRNEVWELIIDQMIACDNMLTKAEHRDEKKSIAEGNIFVMDEDQRNESEVEESERLAKLDGGLRDVLSYIASKHNLNTEALGDTTWLRMSNESSAEELFTIFLSLLESRMLLSVHVRYTSFLWLYLCKINEKYASRTLDFLWSIIVRPQVAQADIAKAHGAAAYLAAFLARAKCLDVRVSVSWMSRIVKWCIQYVDNCGIAAKQIIPGVMRHGTFYALCQAFFIIFSFRYKEMVRTGDMEKVSRWGLGRIVHSPLDPLKYVSGPVGQCFAAITRSLQLVYCNHILSMDCGAKLPFEPMFPFDSYKLKSSTALISPLLRRFSPLAEDKSEVTSALRSSTLSRSQDEAMDFLDDEDEIMERNPSKSGGKNIACFVSCIMQLRVFTIRLLSGSG</sequence>
<dbReference type="PANTHER" id="PTHR12790">
    <property type="entry name" value="TRANSCRIPTION INITIATION FACTOR IA RRN3"/>
    <property type="match status" value="1"/>
</dbReference>
<dbReference type="STRING" id="53326.A0A016WM18"/>
<feature type="region of interest" description="Disordered" evidence="2">
    <location>
        <begin position="1"/>
        <end position="21"/>
    </location>
</feature>
<dbReference type="AlphaFoldDB" id="A0A016WM18"/>
<accession>A0A016WM18</accession>
<dbReference type="GO" id="GO:0006361">
    <property type="term" value="P:transcription initiation at RNA polymerase I promoter"/>
    <property type="evidence" value="ECO:0007669"/>
    <property type="project" value="InterPro"/>
</dbReference>
<evidence type="ECO:0008006" key="5">
    <source>
        <dbReference type="Google" id="ProtNLM"/>
    </source>
</evidence>
<evidence type="ECO:0000256" key="2">
    <source>
        <dbReference type="SAM" id="MobiDB-lite"/>
    </source>
</evidence>
<dbReference type="PANTHER" id="PTHR12790:SF0">
    <property type="entry name" value="RNA POLYMERASE I-SPECIFIC TRANSCRIPTION INITIATION FACTOR RRN3-RELATED"/>
    <property type="match status" value="1"/>
</dbReference>
<evidence type="ECO:0000313" key="3">
    <source>
        <dbReference type="EMBL" id="EYC40626.1"/>
    </source>
</evidence>
<proteinExistence type="inferred from homology"/>
<dbReference type="Proteomes" id="UP000024635">
    <property type="component" value="Unassembled WGS sequence"/>
</dbReference>
<comment type="similarity">
    <text evidence="1">Belongs to the RRN3 family.</text>
</comment>
<evidence type="ECO:0000313" key="4">
    <source>
        <dbReference type="Proteomes" id="UP000024635"/>
    </source>
</evidence>
<organism evidence="3 4">
    <name type="scientific">Ancylostoma ceylanicum</name>
    <dbReference type="NCBI Taxonomy" id="53326"/>
    <lineage>
        <taxon>Eukaryota</taxon>
        <taxon>Metazoa</taxon>
        <taxon>Ecdysozoa</taxon>
        <taxon>Nematoda</taxon>
        <taxon>Chromadorea</taxon>
        <taxon>Rhabditida</taxon>
        <taxon>Rhabditina</taxon>
        <taxon>Rhabditomorpha</taxon>
        <taxon>Strongyloidea</taxon>
        <taxon>Ancylostomatidae</taxon>
        <taxon>Ancylostomatinae</taxon>
        <taxon>Ancylostoma</taxon>
    </lineage>
</organism>
<dbReference type="Pfam" id="PF05327">
    <property type="entry name" value="RRN3"/>
    <property type="match status" value="1"/>
</dbReference>
<dbReference type="OrthoDB" id="26970at2759"/>
<protein>
    <recommendedName>
        <fullName evidence="5">RNA polymerase I specific transcription initiation factor RRN3</fullName>
    </recommendedName>
</protein>